<dbReference type="GeneID" id="54579704"/>
<dbReference type="InterPro" id="IPR013087">
    <property type="entry name" value="Znf_C2H2_type"/>
</dbReference>
<proteinExistence type="predicted"/>
<dbReference type="AlphaFoldDB" id="A0A6A6J268"/>
<accession>A0A6A6J268</accession>
<keyword evidence="4" id="KW-1185">Reference proteome</keyword>
<dbReference type="OrthoDB" id="10056939at2759"/>
<feature type="compositionally biased region" description="Polar residues" evidence="1">
    <location>
        <begin position="502"/>
        <end position="517"/>
    </location>
</feature>
<feature type="domain" description="C2H2-type" evidence="2">
    <location>
        <begin position="471"/>
        <end position="493"/>
    </location>
</feature>
<feature type="region of interest" description="Disordered" evidence="1">
    <location>
        <begin position="551"/>
        <end position="634"/>
    </location>
</feature>
<feature type="compositionally biased region" description="Low complexity" evidence="1">
    <location>
        <begin position="36"/>
        <end position="47"/>
    </location>
</feature>
<evidence type="ECO:0000313" key="4">
    <source>
        <dbReference type="Proteomes" id="UP000800094"/>
    </source>
</evidence>
<feature type="region of interest" description="Disordered" evidence="1">
    <location>
        <begin position="102"/>
        <end position="140"/>
    </location>
</feature>
<feature type="region of interest" description="Disordered" evidence="1">
    <location>
        <begin position="498"/>
        <end position="538"/>
    </location>
</feature>
<feature type="compositionally biased region" description="Polar residues" evidence="1">
    <location>
        <begin position="585"/>
        <end position="596"/>
    </location>
</feature>
<feature type="region of interest" description="Disordered" evidence="1">
    <location>
        <begin position="33"/>
        <end position="61"/>
    </location>
</feature>
<feature type="compositionally biased region" description="Polar residues" evidence="1">
    <location>
        <begin position="528"/>
        <end position="538"/>
    </location>
</feature>
<dbReference type="RefSeq" id="XP_033691296.1">
    <property type="nucleotide sequence ID" value="XM_033826374.1"/>
</dbReference>
<feature type="region of interest" description="Disordered" evidence="1">
    <location>
        <begin position="181"/>
        <end position="253"/>
    </location>
</feature>
<feature type="domain" description="C2H2-type" evidence="2">
    <location>
        <begin position="389"/>
        <end position="412"/>
    </location>
</feature>
<protein>
    <recommendedName>
        <fullName evidence="2">C2H2-type domain-containing protein</fullName>
    </recommendedName>
</protein>
<sequence length="634" mass="70932">MEHFGHDAFYVNLEASPTPGNNESDLAAYSDWATNPSSAAPAQSLAPHENPSQHNGIDGFPFGNPGSLAFINPSVLQQSSPHTIHSNGAFWYSHHLEPLRNMHSDTSDSSRSISSQPNAQQSSALSFGRRPSSALSPRQHAPFRASSYNRQPMSTTAQHHEDHGRLLSQTFRSPFIAQQAKISHNSTFPVKGGKRSRDPPPLPNAVSDDPLQRSPKLARLGSEEEYREDSRQPYTTDRSEYVKSNAMQPSGQHLPWRTEAYKLTHKQKKFIRQWFESFATDQPQRFPPSETINALATLVQASQQTVLDYINKKYITPETTVASSRLQDPESHPLADDRQRKDTFAGYTVKDANRHLAPATLQLVEKYVAACQRRRAQIDGRRSVNAGPFRCTFGCGYQTKRAFDWRRHEETHEPQELWLCLLCYQNNHEQNPFLVNRKDKFLKHAKEAHKGWEAETVLDMSKVDFHANFNPQCPLCPEVSQSWDERCRHILGHYEDEMQNGLGRTSRQPKSSDIGSSSDEDRKGFRVQPSSSDFQNEANDHATSLNSILASRNSTGPARGVQGATRRPSQQQISTSTEAEGVPSGISTFGSSTDSAYPSPFRARLSTHRIAPAKGGSEPAIHSPSDEHEPPTQH</sequence>
<feature type="compositionally biased region" description="Basic and acidic residues" evidence="1">
    <location>
        <begin position="221"/>
        <end position="241"/>
    </location>
</feature>
<feature type="compositionally biased region" description="Basic and acidic residues" evidence="1">
    <location>
        <begin position="624"/>
        <end position="634"/>
    </location>
</feature>
<feature type="compositionally biased region" description="Polar residues" evidence="1">
    <location>
        <begin position="567"/>
        <end position="578"/>
    </location>
</feature>
<evidence type="ECO:0000259" key="2">
    <source>
        <dbReference type="SMART" id="SM00355"/>
    </source>
</evidence>
<dbReference type="EMBL" id="ML987189">
    <property type="protein sequence ID" value="KAF2256292.1"/>
    <property type="molecule type" value="Genomic_DNA"/>
</dbReference>
<gene>
    <name evidence="3" type="ORF">BU26DRAFT_498983</name>
</gene>
<dbReference type="Proteomes" id="UP000800094">
    <property type="component" value="Unassembled WGS sequence"/>
</dbReference>
<name>A0A6A6J268_9PLEO</name>
<dbReference type="SMART" id="SM00355">
    <property type="entry name" value="ZnF_C2H2"/>
    <property type="match status" value="2"/>
</dbReference>
<organism evidence="3 4">
    <name type="scientific">Trematosphaeria pertusa</name>
    <dbReference type="NCBI Taxonomy" id="390896"/>
    <lineage>
        <taxon>Eukaryota</taxon>
        <taxon>Fungi</taxon>
        <taxon>Dikarya</taxon>
        <taxon>Ascomycota</taxon>
        <taxon>Pezizomycotina</taxon>
        <taxon>Dothideomycetes</taxon>
        <taxon>Pleosporomycetidae</taxon>
        <taxon>Pleosporales</taxon>
        <taxon>Massarineae</taxon>
        <taxon>Trematosphaeriaceae</taxon>
        <taxon>Trematosphaeria</taxon>
    </lineage>
</organism>
<reference evidence="3" key="1">
    <citation type="journal article" date="2020" name="Stud. Mycol.">
        <title>101 Dothideomycetes genomes: a test case for predicting lifestyles and emergence of pathogens.</title>
        <authorList>
            <person name="Haridas S."/>
            <person name="Albert R."/>
            <person name="Binder M."/>
            <person name="Bloem J."/>
            <person name="Labutti K."/>
            <person name="Salamov A."/>
            <person name="Andreopoulos B."/>
            <person name="Baker S."/>
            <person name="Barry K."/>
            <person name="Bills G."/>
            <person name="Bluhm B."/>
            <person name="Cannon C."/>
            <person name="Castanera R."/>
            <person name="Culley D."/>
            <person name="Daum C."/>
            <person name="Ezra D."/>
            <person name="Gonzalez J."/>
            <person name="Henrissat B."/>
            <person name="Kuo A."/>
            <person name="Liang C."/>
            <person name="Lipzen A."/>
            <person name="Lutzoni F."/>
            <person name="Magnuson J."/>
            <person name="Mondo S."/>
            <person name="Nolan M."/>
            <person name="Ohm R."/>
            <person name="Pangilinan J."/>
            <person name="Park H.-J."/>
            <person name="Ramirez L."/>
            <person name="Alfaro M."/>
            <person name="Sun H."/>
            <person name="Tritt A."/>
            <person name="Yoshinaga Y."/>
            <person name="Zwiers L.-H."/>
            <person name="Turgeon B."/>
            <person name="Goodwin S."/>
            <person name="Spatafora J."/>
            <person name="Crous P."/>
            <person name="Grigoriev I."/>
        </authorList>
    </citation>
    <scope>NUCLEOTIDE SEQUENCE</scope>
    <source>
        <strain evidence="3">CBS 122368</strain>
    </source>
</reference>
<evidence type="ECO:0000256" key="1">
    <source>
        <dbReference type="SAM" id="MobiDB-lite"/>
    </source>
</evidence>
<evidence type="ECO:0000313" key="3">
    <source>
        <dbReference type="EMBL" id="KAF2256292.1"/>
    </source>
</evidence>
<feature type="compositionally biased region" description="Polar residues" evidence="1">
    <location>
        <begin position="116"/>
        <end position="125"/>
    </location>
</feature>